<keyword evidence="3" id="KW-0489">Methyltransferase</keyword>
<dbReference type="InterPro" id="IPR029063">
    <property type="entry name" value="SAM-dependent_MTases_sf"/>
</dbReference>
<organism evidence="8">
    <name type="scientific">marine sediment metagenome</name>
    <dbReference type="NCBI Taxonomy" id="412755"/>
    <lineage>
        <taxon>unclassified sequences</taxon>
        <taxon>metagenomes</taxon>
        <taxon>ecological metagenomes</taxon>
    </lineage>
</organism>
<proteinExistence type="inferred from homology"/>
<keyword evidence="4" id="KW-0808">Transferase</keyword>
<dbReference type="Gene3D" id="3.40.50.150">
    <property type="entry name" value="Vaccinia Virus protein VP39"/>
    <property type="match status" value="1"/>
</dbReference>
<dbReference type="EC" id="2.1.1.113" evidence="2"/>
<comment type="similarity">
    <text evidence="1">Belongs to the N(4)/N(6)-methyltransferase family. N(4) subfamily.</text>
</comment>
<dbReference type="SUPFAM" id="SSF53335">
    <property type="entry name" value="S-adenosyl-L-methionine-dependent methyltransferases"/>
    <property type="match status" value="1"/>
</dbReference>
<accession>A0A0F9E869</accession>
<dbReference type="GO" id="GO:0003677">
    <property type="term" value="F:DNA binding"/>
    <property type="evidence" value="ECO:0007669"/>
    <property type="project" value="InterPro"/>
</dbReference>
<dbReference type="InterPro" id="IPR017985">
    <property type="entry name" value="MeTrfase_CN4_CS"/>
</dbReference>
<keyword evidence="6" id="KW-0680">Restriction system</keyword>
<dbReference type="AlphaFoldDB" id="A0A0F9E869"/>
<sequence length="58" mass="6427">MIIQADSLAPFPLADASVQCVVTSPPYWGLRDYGVEGQLGLERTPEEYVERLVGGFRE</sequence>
<reference evidence="8" key="1">
    <citation type="journal article" date="2015" name="Nature">
        <title>Complex archaea that bridge the gap between prokaryotes and eukaryotes.</title>
        <authorList>
            <person name="Spang A."/>
            <person name="Saw J.H."/>
            <person name="Jorgensen S.L."/>
            <person name="Zaremba-Niedzwiedzka K."/>
            <person name="Martijn J."/>
            <person name="Lind A.E."/>
            <person name="van Eijk R."/>
            <person name="Schleper C."/>
            <person name="Guy L."/>
            <person name="Ettema T.J."/>
        </authorList>
    </citation>
    <scope>NUCLEOTIDE SEQUENCE</scope>
</reference>
<dbReference type="GO" id="GO:0032259">
    <property type="term" value="P:methylation"/>
    <property type="evidence" value="ECO:0007669"/>
    <property type="project" value="UniProtKB-KW"/>
</dbReference>
<feature type="non-terminal residue" evidence="8">
    <location>
        <position position="58"/>
    </location>
</feature>
<comment type="caution">
    <text evidence="8">The sequence shown here is derived from an EMBL/GenBank/DDBJ whole genome shotgun (WGS) entry which is preliminary data.</text>
</comment>
<dbReference type="GO" id="GO:0009307">
    <property type="term" value="P:DNA restriction-modification system"/>
    <property type="evidence" value="ECO:0007669"/>
    <property type="project" value="UniProtKB-KW"/>
</dbReference>
<evidence type="ECO:0000256" key="7">
    <source>
        <dbReference type="ARBA" id="ARBA00049120"/>
    </source>
</evidence>
<comment type="catalytic activity">
    <reaction evidence="7">
        <text>a 2'-deoxycytidine in DNA + S-adenosyl-L-methionine = an N(4)-methyl-2'-deoxycytidine in DNA + S-adenosyl-L-homocysteine + H(+)</text>
        <dbReference type="Rhea" id="RHEA:16857"/>
        <dbReference type="Rhea" id="RHEA-COMP:11369"/>
        <dbReference type="Rhea" id="RHEA-COMP:13674"/>
        <dbReference type="ChEBI" id="CHEBI:15378"/>
        <dbReference type="ChEBI" id="CHEBI:57856"/>
        <dbReference type="ChEBI" id="CHEBI:59789"/>
        <dbReference type="ChEBI" id="CHEBI:85452"/>
        <dbReference type="ChEBI" id="CHEBI:137933"/>
        <dbReference type="EC" id="2.1.1.113"/>
    </reaction>
</comment>
<keyword evidence="5" id="KW-0949">S-adenosyl-L-methionine</keyword>
<dbReference type="EMBL" id="LAZR01025981">
    <property type="protein sequence ID" value="KKL70154.1"/>
    <property type="molecule type" value="Genomic_DNA"/>
</dbReference>
<evidence type="ECO:0000313" key="8">
    <source>
        <dbReference type="EMBL" id="KKL70154.1"/>
    </source>
</evidence>
<evidence type="ECO:0000256" key="1">
    <source>
        <dbReference type="ARBA" id="ARBA00010203"/>
    </source>
</evidence>
<dbReference type="GO" id="GO:0015667">
    <property type="term" value="F:site-specific DNA-methyltransferase (cytosine-N4-specific) activity"/>
    <property type="evidence" value="ECO:0007669"/>
    <property type="project" value="UniProtKB-EC"/>
</dbReference>
<evidence type="ECO:0000256" key="2">
    <source>
        <dbReference type="ARBA" id="ARBA00012185"/>
    </source>
</evidence>
<evidence type="ECO:0000256" key="6">
    <source>
        <dbReference type="ARBA" id="ARBA00022747"/>
    </source>
</evidence>
<evidence type="ECO:0000256" key="4">
    <source>
        <dbReference type="ARBA" id="ARBA00022679"/>
    </source>
</evidence>
<protein>
    <recommendedName>
        <fullName evidence="2">site-specific DNA-methyltransferase (cytosine-N(4)-specific)</fullName>
        <ecNumber evidence="2">2.1.1.113</ecNumber>
    </recommendedName>
</protein>
<name>A0A0F9E869_9ZZZZ</name>
<gene>
    <name evidence="8" type="ORF">LCGC14_2107690</name>
</gene>
<evidence type="ECO:0000256" key="5">
    <source>
        <dbReference type="ARBA" id="ARBA00022691"/>
    </source>
</evidence>
<dbReference type="PROSITE" id="PS00093">
    <property type="entry name" value="N4_MTASE"/>
    <property type="match status" value="1"/>
</dbReference>
<evidence type="ECO:0000256" key="3">
    <source>
        <dbReference type="ARBA" id="ARBA00022603"/>
    </source>
</evidence>